<dbReference type="RefSeq" id="WP_275471741.1">
    <property type="nucleotide sequence ID" value="NZ_JAPDSH010000005.1"/>
</dbReference>
<dbReference type="Proteomes" id="UP001147148">
    <property type="component" value="Unassembled WGS sequence"/>
</dbReference>
<name>A0ABT5X2F8_9ENTE</name>
<comment type="caution">
    <text evidence="1">The sequence shown here is derived from an EMBL/GenBank/DDBJ whole genome shotgun (WGS) entry which is preliminary data.</text>
</comment>
<accession>A0ABT5X2F8</accession>
<dbReference type="EMBL" id="JAPDSH010000005">
    <property type="protein sequence ID" value="MDF0480163.1"/>
    <property type="molecule type" value="Genomic_DNA"/>
</dbReference>
<protein>
    <submittedName>
        <fullName evidence="1">RNA polymerase subunit sigma-70</fullName>
    </submittedName>
</protein>
<proteinExistence type="predicted"/>
<evidence type="ECO:0000313" key="2">
    <source>
        <dbReference type="Proteomes" id="UP001147148"/>
    </source>
</evidence>
<organism evidence="1 2">
    <name type="scientific">Vagococcus proximus</name>
    <dbReference type="NCBI Taxonomy" id="2991417"/>
    <lineage>
        <taxon>Bacteria</taxon>
        <taxon>Bacillati</taxon>
        <taxon>Bacillota</taxon>
        <taxon>Bacilli</taxon>
        <taxon>Lactobacillales</taxon>
        <taxon>Enterococcaceae</taxon>
        <taxon>Vagococcus</taxon>
    </lineage>
</organism>
<reference evidence="1" key="1">
    <citation type="submission" date="2022-10" db="EMBL/GenBank/DDBJ databases">
        <title>Vagococcus sp. isolated from poultry meat.</title>
        <authorList>
            <person name="Johansson P."/>
            <person name="Bjorkroth J."/>
        </authorList>
    </citation>
    <scope>NUCLEOTIDE SEQUENCE</scope>
    <source>
        <strain evidence="1">PNs007</strain>
    </source>
</reference>
<sequence>MLKKVDLFELYRKGIIKEGGHSINVPIKKANGDKYDGKTYSIPLEYLYYNNQNGRIGVALSEYENAKGTLIPEHSEEYNKIIQKILTDSDQKTKKDMNKLKRDISIKRQEEPGYVLSDGRVIDGNRRFTALRLLEQDDSILEQQYFEAVILDDLSVQNHDDQKKIKSLELQIQFGKLDKVDYNPIDRAMDAFKTVKKNNIMSAKEYAEYAGIKAVDVNKRILEAELIVEFLNFVNVDEDNFSLAKELDLDGPIQEMLPLYRKNKNSENLPQILNTLFSKIIQMRSSNEDFKSEFRQVVKDVIGTDTEQKFIEEMEEATDTIVDVLDRPKPIKNNVELFTILDGDKSTVQALSEVKVISSKYSEKAKNLKEKNIPLTLIEKAHSNIEAINKQHLINLEKKEMDRLKSRLLSLKDYIDEILLEEF</sequence>
<gene>
    <name evidence="1" type="ORF">OL233_07635</name>
</gene>
<evidence type="ECO:0000313" key="1">
    <source>
        <dbReference type="EMBL" id="MDF0480163.1"/>
    </source>
</evidence>
<keyword evidence="2" id="KW-1185">Reference proteome</keyword>